<evidence type="ECO:0000256" key="3">
    <source>
        <dbReference type="ARBA" id="ARBA00022553"/>
    </source>
</evidence>
<evidence type="ECO:0000256" key="5">
    <source>
        <dbReference type="ARBA" id="ARBA00023012"/>
    </source>
</evidence>
<dbReference type="Proteomes" id="UP000261111">
    <property type="component" value="Unassembled WGS sequence"/>
</dbReference>
<dbReference type="AlphaFoldDB" id="A0A3E2WJM1"/>
<keyword evidence="4" id="KW-0418">Kinase</keyword>
<dbReference type="InterPro" id="IPR036890">
    <property type="entry name" value="HATPase_C_sf"/>
</dbReference>
<name>A0A3E2WJM1_9FIRM</name>
<reference evidence="7 8" key="1">
    <citation type="submission" date="2018-08" db="EMBL/GenBank/DDBJ databases">
        <title>A genome reference for cultivated species of the human gut microbiota.</title>
        <authorList>
            <person name="Zou Y."/>
            <person name="Xue W."/>
            <person name="Luo G."/>
        </authorList>
    </citation>
    <scope>NUCLEOTIDE SEQUENCE [LARGE SCALE GENOMIC DNA]</scope>
    <source>
        <strain evidence="7 8">AF19-21</strain>
    </source>
</reference>
<dbReference type="GO" id="GO:0000155">
    <property type="term" value="F:phosphorelay sensor kinase activity"/>
    <property type="evidence" value="ECO:0007669"/>
    <property type="project" value="TreeGrafter"/>
</dbReference>
<evidence type="ECO:0000259" key="6">
    <source>
        <dbReference type="PROSITE" id="PS50109"/>
    </source>
</evidence>
<evidence type="ECO:0000313" key="8">
    <source>
        <dbReference type="Proteomes" id="UP000261111"/>
    </source>
</evidence>
<evidence type="ECO:0000256" key="1">
    <source>
        <dbReference type="ARBA" id="ARBA00000085"/>
    </source>
</evidence>
<keyword evidence="3" id="KW-0597">Phosphoprotein</keyword>
<keyword evidence="4" id="KW-0808">Transferase</keyword>
<dbReference type="InterPro" id="IPR003594">
    <property type="entry name" value="HATPase_dom"/>
</dbReference>
<comment type="caution">
    <text evidence="7">The sequence shown here is derived from an EMBL/GenBank/DDBJ whole genome shotgun (WGS) entry which is preliminary data.</text>
</comment>
<evidence type="ECO:0000256" key="4">
    <source>
        <dbReference type="ARBA" id="ARBA00022777"/>
    </source>
</evidence>
<keyword evidence="7" id="KW-0547">Nucleotide-binding</keyword>
<dbReference type="PANTHER" id="PTHR43547">
    <property type="entry name" value="TWO-COMPONENT HISTIDINE KINASE"/>
    <property type="match status" value="1"/>
</dbReference>
<dbReference type="PRINTS" id="PR00344">
    <property type="entry name" value="BCTRLSENSOR"/>
</dbReference>
<dbReference type="GO" id="GO:0005524">
    <property type="term" value="F:ATP binding"/>
    <property type="evidence" value="ECO:0007669"/>
    <property type="project" value="UniProtKB-KW"/>
</dbReference>
<comment type="catalytic activity">
    <reaction evidence="1">
        <text>ATP + protein L-histidine = ADP + protein N-phospho-L-histidine.</text>
        <dbReference type="EC" id="2.7.13.3"/>
    </reaction>
</comment>
<organism evidence="7 8">
    <name type="scientific">Hungatella hathewayi</name>
    <dbReference type="NCBI Taxonomy" id="154046"/>
    <lineage>
        <taxon>Bacteria</taxon>
        <taxon>Bacillati</taxon>
        <taxon>Bacillota</taxon>
        <taxon>Clostridia</taxon>
        <taxon>Lachnospirales</taxon>
        <taxon>Lachnospiraceae</taxon>
        <taxon>Hungatella</taxon>
    </lineage>
</organism>
<dbReference type="InterPro" id="IPR004358">
    <property type="entry name" value="Sig_transdc_His_kin-like_C"/>
</dbReference>
<feature type="domain" description="Histidine kinase" evidence="6">
    <location>
        <begin position="1"/>
        <end position="165"/>
    </location>
</feature>
<evidence type="ECO:0000256" key="2">
    <source>
        <dbReference type="ARBA" id="ARBA00012438"/>
    </source>
</evidence>
<dbReference type="SUPFAM" id="SSF55874">
    <property type="entry name" value="ATPase domain of HSP90 chaperone/DNA topoisomerase II/histidine kinase"/>
    <property type="match status" value="1"/>
</dbReference>
<gene>
    <name evidence="7" type="ORF">DWX41_18330</name>
</gene>
<sequence length="168" mass="18487">MSGAVSGSFASGRSGSADLLDCSEFLRYVYTEPLPYADANGIYYHLKLPPQTCTIYCHRVNLFRAFENLVMNATEHTPMEGSMTLSAAYTKDSAEITFKDSGEGIDPVHLPLIFNYEFSTKRNPGLRGLGLYFTKISIEEYGGTISVESQTGEGTAFHISFPLSEARL</sequence>
<accession>A0A3E2WJM1</accession>
<dbReference type="Pfam" id="PF02518">
    <property type="entry name" value="HATPase_c"/>
    <property type="match status" value="1"/>
</dbReference>
<dbReference type="PROSITE" id="PS50109">
    <property type="entry name" value="HIS_KIN"/>
    <property type="match status" value="1"/>
</dbReference>
<dbReference type="InterPro" id="IPR005467">
    <property type="entry name" value="His_kinase_dom"/>
</dbReference>
<dbReference type="Gene3D" id="3.30.565.10">
    <property type="entry name" value="Histidine kinase-like ATPase, C-terminal domain"/>
    <property type="match status" value="1"/>
</dbReference>
<dbReference type="EC" id="2.7.13.3" evidence="2"/>
<dbReference type="GeneID" id="93332196"/>
<dbReference type="EMBL" id="QVIA01000025">
    <property type="protein sequence ID" value="RGC27225.1"/>
    <property type="molecule type" value="Genomic_DNA"/>
</dbReference>
<protein>
    <recommendedName>
        <fullName evidence="2">histidine kinase</fullName>
        <ecNumber evidence="2">2.7.13.3</ecNumber>
    </recommendedName>
</protein>
<dbReference type="PANTHER" id="PTHR43547:SF2">
    <property type="entry name" value="HYBRID SIGNAL TRANSDUCTION HISTIDINE KINASE C"/>
    <property type="match status" value="1"/>
</dbReference>
<proteinExistence type="predicted"/>
<keyword evidence="7" id="KW-0067">ATP-binding</keyword>
<evidence type="ECO:0000313" key="7">
    <source>
        <dbReference type="EMBL" id="RGC27225.1"/>
    </source>
</evidence>
<keyword evidence="5" id="KW-0902">Two-component regulatory system</keyword>
<dbReference type="RefSeq" id="WP_025654163.1">
    <property type="nucleotide sequence ID" value="NZ_QVIA01000025.1"/>
</dbReference>
<dbReference type="SMART" id="SM00387">
    <property type="entry name" value="HATPase_c"/>
    <property type="match status" value="1"/>
</dbReference>